<dbReference type="RefSeq" id="XP_022658041.1">
    <property type="nucleotide sequence ID" value="XM_022802306.1"/>
</dbReference>
<sequence>MKLYCLSDNPNKPCYVLKHKNSLVMLDCALDLSSVMSFVPLTMVHSPRLSQLAAWTARDGVLEDHIDFRENNGRAFINAEPEFLLPELGLLNIGDIDVILISNYTNMLALPFITENSAFRGEVYMTEPTSLIGRLYMDELIEYIERCPKPKLANKIYKEMSFFKHLAAFNTDAEKVPSWQEIYTTKNVASCLMKVKTVGFNQKLSVFGNVHVSCVSAGFCVGSCNWIIQSDQEKIGYMASSSTLTTHPKPIEHQPLRGMDMLIMTSLTQTPLAIPDTMLSEMCQAVEQTLNRGGNVLIPCYSAGVVYDLFECLSGHLESRNLFNTMYFVSPVANKSLAYSSILAEWLTSSKQQRVYVPEEPFPHSHLMKCGRLKVYESIADEAFMNDFHIPCIVFAGHPSLRFGDSVHLMELWQNDPNNAVIFTEPDYNYVDAVAPFQPVSIKVLYYPIDTSLSFAQANKLLRDLRPNILLSHKQYSEPPAMCPATPGVCALALEPEARYLTCRRPEVVQIPIKRKIQKVELDPALADDIIPVELESRKGVAVSSVTATLSVNNNQCILKKPPNLSTTISYPYGELNVKLLTNRLTKAGFTDVKTEVSGNATTIHLAKEGVLIRLEDHSTHILDSVDTTVRSKVQKAVLESLEKF</sequence>
<comment type="subcellular location">
    <subcellularLocation>
        <location evidence="2">Cytoplasm</location>
    </subcellularLocation>
    <subcellularLocation>
        <location evidence="1">Nucleus</location>
    </subcellularLocation>
</comment>
<evidence type="ECO:0000256" key="5">
    <source>
        <dbReference type="ARBA" id="ARBA00023242"/>
    </source>
</evidence>
<dbReference type="SMART" id="SM01027">
    <property type="entry name" value="Beta-Casp"/>
    <property type="match status" value="1"/>
</dbReference>
<dbReference type="InterPro" id="IPR001279">
    <property type="entry name" value="Metallo-B-lactamas"/>
</dbReference>
<keyword evidence="5" id="KW-0539">Nucleus</keyword>
<evidence type="ECO:0000313" key="8">
    <source>
        <dbReference type="Proteomes" id="UP000594260"/>
    </source>
</evidence>
<keyword evidence="8" id="KW-1185">Reference proteome</keyword>
<evidence type="ECO:0000256" key="4">
    <source>
        <dbReference type="ARBA" id="ARBA00022490"/>
    </source>
</evidence>
<dbReference type="CTD" id="55756"/>
<feature type="domain" description="Beta-Casp" evidence="6">
    <location>
        <begin position="306"/>
        <end position="434"/>
    </location>
</feature>
<comment type="similarity">
    <text evidence="3">Belongs to the metallo-beta-lactamase superfamily. RNA-metabolizing metallo-beta-lactamase-like family. INTS9 subfamily.</text>
</comment>
<keyword evidence="4" id="KW-0963">Cytoplasm</keyword>
<dbReference type="EnsemblMetazoa" id="XM_022802306">
    <property type="protein sequence ID" value="XP_022658041"/>
    <property type="gene ID" value="LOC111249033"/>
</dbReference>
<dbReference type="OMA" id="AMKAVHC"/>
<protein>
    <recommendedName>
        <fullName evidence="6">Beta-Casp domain-containing protein</fullName>
    </recommendedName>
</protein>
<dbReference type="Proteomes" id="UP000594260">
    <property type="component" value="Unplaced"/>
</dbReference>
<evidence type="ECO:0000259" key="6">
    <source>
        <dbReference type="SMART" id="SM01027"/>
    </source>
</evidence>
<dbReference type="FunCoup" id="A0A7M7MFI8">
    <property type="interactions" value="1500"/>
</dbReference>
<dbReference type="GO" id="GO:0032039">
    <property type="term" value="C:integrator complex"/>
    <property type="evidence" value="ECO:0007669"/>
    <property type="project" value="InterPro"/>
</dbReference>
<dbReference type="Pfam" id="PF16661">
    <property type="entry name" value="Lactamase_B_6"/>
    <property type="match status" value="1"/>
</dbReference>
<evidence type="ECO:0000256" key="1">
    <source>
        <dbReference type="ARBA" id="ARBA00004123"/>
    </source>
</evidence>
<accession>A0A7M7MFI8</accession>
<dbReference type="Pfam" id="PF21382">
    <property type="entry name" value="IntS9_C"/>
    <property type="match status" value="1"/>
</dbReference>
<evidence type="ECO:0000256" key="2">
    <source>
        <dbReference type="ARBA" id="ARBA00004496"/>
    </source>
</evidence>
<dbReference type="SUPFAM" id="SSF56281">
    <property type="entry name" value="Metallo-hydrolase/oxidoreductase"/>
    <property type="match status" value="1"/>
</dbReference>
<dbReference type="InterPro" id="IPR036866">
    <property type="entry name" value="RibonucZ/Hydroxyglut_hydro"/>
</dbReference>
<reference evidence="7" key="1">
    <citation type="submission" date="2021-01" db="UniProtKB">
        <authorList>
            <consortium name="EnsemblMetazoa"/>
        </authorList>
    </citation>
    <scope>IDENTIFICATION</scope>
</reference>
<dbReference type="InterPro" id="IPR048660">
    <property type="entry name" value="IntS9-like_C"/>
</dbReference>
<dbReference type="Pfam" id="PF10996">
    <property type="entry name" value="Beta-Casp"/>
    <property type="match status" value="1"/>
</dbReference>
<dbReference type="InParanoid" id="A0A7M7MFI8"/>
<name>A0A7M7MFI8_VARDE</name>
<dbReference type="AlphaFoldDB" id="A0A7M7MFI8"/>
<dbReference type="KEGG" id="vde:111249033"/>
<organism evidence="7 8">
    <name type="scientific">Varroa destructor</name>
    <name type="common">Honeybee mite</name>
    <dbReference type="NCBI Taxonomy" id="109461"/>
    <lineage>
        <taxon>Eukaryota</taxon>
        <taxon>Metazoa</taxon>
        <taxon>Ecdysozoa</taxon>
        <taxon>Arthropoda</taxon>
        <taxon>Chelicerata</taxon>
        <taxon>Arachnida</taxon>
        <taxon>Acari</taxon>
        <taxon>Parasitiformes</taxon>
        <taxon>Mesostigmata</taxon>
        <taxon>Gamasina</taxon>
        <taxon>Dermanyssoidea</taxon>
        <taxon>Varroidae</taxon>
        <taxon>Varroa</taxon>
    </lineage>
</organism>
<dbReference type="GO" id="GO:0005737">
    <property type="term" value="C:cytoplasm"/>
    <property type="evidence" value="ECO:0007669"/>
    <property type="project" value="UniProtKB-SubCell"/>
</dbReference>
<dbReference type="OrthoDB" id="5600060at2759"/>
<proteinExistence type="inferred from homology"/>
<evidence type="ECO:0000256" key="3">
    <source>
        <dbReference type="ARBA" id="ARBA00006861"/>
    </source>
</evidence>
<dbReference type="PANTHER" id="PTHR46094:SF1">
    <property type="entry name" value="INTEGRATOR COMPLEX SUBUNIT 9"/>
    <property type="match status" value="1"/>
</dbReference>
<dbReference type="PANTHER" id="PTHR46094">
    <property type="entry name" value="INTEGRATOR COMPLEX SUBUNIT 9"/>
    <property type="match status" value="1"/>
</dbReference>
<dbReference type="InterPro" id="IPR022712">
    <property type="entry name" value="Beta_Casp"/>
</dbReference>
<dbReference type="Gene3D" id="3.60.15.10">
    <property type="entry name" value="Ribonuclease Z/Hydroxyacylglutathione hydrolase-like"/>
    <property type="match status" value="1"/>
</dbReference>
<dbReference type="GeneID" id="111249033"/>
<dbReference type="InterPro" id="IPR027074">
    <property type="entry name" value="Integrator_9su"/>
</dbReference>
<evidence type="ECO:0000313" key="7">
    <source>
        <dbReference type="EnsemblMetazoa" id="XP_022658041"/>
    </source>
</evidence>
<dbReference type="GO" id="GO:0034472">
    <property type="term" value="P:snRNA 3'-end processing"/>
    <property type="evidence" value="ECO:0007669"/>
    <property type="project" value="TreeGrafter"/>
</dbReference>